<evidence type="ECO:0000313" key="2">
    <source>
        <dbReference type="Proteomes" id="UP001218188"/>
    </source>
</evidence>
<gene>
    <name evidence="1" type="ORF">C8F04DRAFT_1200129</name>
</gene>
<evidence type="ECO:0000313" key="1">
    <source>
        <dbReference type="EMBL" id="KAJ7017698.1"/>
    </source>
</evidence>
<comment type="caution">
    <text evidence="1">The sequence shown here is derived from an EMBL/GenBank/DDBJ whole genome shotgun (WGS) entry which is preliminary data.</text>
</comment>
<proteinExistence type="predicted"/>
<organism evidence="1 2">
    <name type="scientific">Mycena alexandri</name>
    <dbReference type="NCBI Taxonomy" id="1745969"/>
    <lineage>
        <taxon>Eukaryota</taxon>
        <taxon>Fungi</taxon>
        <taxon>Dikarya</taxon>
        <taxon>Basidiomycota</taxon>
        <taxon>Agaricomycotina</taxon>
        <taxon>Agaricomycetes</taxon>
        <taxon>Agaricomycetidae</taxon>
        <taxon>Agaricales</taxon>
        <taxon>Marasmiineae</taxon>
        <taxon>Mycenaceae</taxon>
        <taxon>Mycena</taxon>
    </lineage>
</organism>
<reference evidence="1" key="1">
    <citation type="submission" date="2023-03" db="EMBL/GenBank/DDBJ databases">
        <title>Massive genome expansion in bonnet fungi (Mycena s.s.) driven by repeated elements and novel gene families across ecological guilds.</title>
        <authorList>
            <consortium name="Lawrence Berkeley National Laboratory"/>
            <person name="Harder C.B."/>
            <person name="Miyauchi S."/>
            <person name="Viragh M."/>
            <person name="Kuo A."/>
            <person name="Thoen E."/>
            <person name="Andreopoulos B."/>
            <person name="Lu D."/>
            <person name="Skrede I."/>
            <person name="Drula E."/>
            <person name="Henrissat B."/>
            <person name="Morin E."/>
            <person name="Kohler A."/>
            <person name="Barry K."/>
            <person name="LaButti K."/>
            <person name="Morin E."/>
            <person name="Salamov A."/>
            <person name="Lipzen A."/>
            <person name="Mereny Z."/>
            <person name="Hegedus B."/>
            <person name="Baldrian P."/>
            <person name="Stursova M."/>
            <person name="Weitz H."/>
            <person name="Taylor A."/>
            <person name="Grigoriev I.V."/>
            <person name="Nagy L.G."/>
            <person name="Martin F."/>
            <person name="Kauserud H."/>
        </authorList>
    </citation>
    <scope>NUCLEOTIDE SEQUENCE</scope>
    <source>
        <strain evidence="1">CBHHK200</strain>
    </source>
</reference>
<dbReference type="Proteomes" id="UP001218188">
    <property type="component" value="Unassembled WGS sequence"/>
</dbReference>
<name>A0AAD6RYH0_9AGAR</name>
<dbReference type="EMBL" id="JARJCM010000387">
    <property type="protein sequence ID" value="KAJ7017698.1"/>
    <property type="molecule type" value="Genomic_DNA"/>
</dbReference>
<keyword evidence="2" id="KW-1185">Reference proteome</keyword>
<sequence length="133" mass="15115">MWVVADAPMGNAGMWVGQRGWREVFLSCPWEKVVLRTLVEDHVGDSLEKIRSNYDEDESTPVWGGVEVRRELAEAPDGWWIILRYLTGVLKGKDGFQLREDYALAFTRLHPIPEQQDKSSRAPGGEVWEGASE</sequence>
<protein>
    <submittedName>
        <fullName evidence="1">Uncharacterized protein</fullName>
    </submittedName>
</protein>
<dbReference type="AlphaFoldDB" id="A0AAD6RYH0"/>
<accession>A0AAD6RYH0</accession>